<name>A0A8D9MFG3_BRACM</name>
<dbReference type="AlphaFoldDB" id="A0A8D9MFG3"/>
<protein>
    <submittedName>
        <fullName evidence="1">Uncharacterized protein</fullName>
    </submittedName>
</protein>
<evidence type="ECO:0000313" key="1">
    <source>
        <dbReference type="EMBL" id="CAG7910357.1"/>
    </source>
</evidence>
<evidence type="ECO:0000313" key="2">
    <source>
        <dbReference type="Proteomes" id="UP000694005"/>
    </source>
</evidence>
<sequence>MKFNYLTLVNPSNNLHFFFFLQLQGSLSLPLYSLPPHNFNSITSKTVT</sequence>
<organism evidence="1 2">
    <name type="scientific">Brassica campestris</name>
    <name type="common">Field mustard</name>
    <dbReference type="NCBI Taxonomy" id="3711"/>
    <lineage>
        <taxon>Eukaryota</taxon>
        <taxon>Viridiplantae</taxon>
        <taxon>Streptophyta</taxon>
        <taxon>Embryophyta</taxon>
        <taxon>Tracheophyta</taxon>
        <taxon>Spermatophyta</taxon>
        <taxon>Magnoliopsida</taxon>
        <taxon>eudicotyledons</taxon>
        <taxon>Gunneridae</taxon>
        <taxon>Pentapetalae</taxon>
        <taxon>rosids</taxon>
        <taxon>malvids</taxon>
        <taxon>Brassicales</taxon>
        <taxon>Brassicaceae</taxon>
        <taxon>Brassiceae</taxon>
        <taxon>Brassica</taxon>
    </lineage>
</organism>
<proteinExistence type="predicted"/>
<accession>A0A8D9MFG3</accession>
<dbReference type="EMBL" id="LS974626">
    <property type="protein sequence ID" value="CAG7910357.1"/>
    <property type="molecule type" value="Genomic_DNA"/>
</dbReference>
<dbReference type="Proteomes" id="UP000694005">
    <property type="component" value="Chromosome A10"/>
</dbReference>
<dbReference type="Gramene" id="A10p16030.2_BraZ1">
    <property type="protein sequence ID" value="A10p16030.2_BraZ1.CDS.1"/>
    <property type="gene ID" value="A10g16030.2_BraZ1"/>
</dbReference>
<gene>
    <name evidence="1" type="ORF">BRAPAZ1V2_A10P16030.2</name>
</gene>
<reference evidence="1 2" key="1">
    <citation type="submission" date="2021-07" db="EMBL/GenBank/DDBJ databases">
        <authorList>
            <consortium name="Genoscope - CEA"/>
            <person name="William W."/>
        </authorList>
    </citation>
    <scope>NUCLEOTIDE SEQUENCE [LARGE SCALE GENOMIC DNA]</scope>
</reference>